<dbReference type="EMBL" id="CP001841">
    <property type="protein sequence ID" value="AEF81829.1"/>
    <property type="molecule type" value="Genomic_DNA"/>
</dbReference>
<accession>F5YBH8</accession>
<evidence type="ECO:0000313" key="1">
    <source>
        <dbReference type="EMBL" id="AEF81829.1"/>
    </source>
</evidence>
<reference evidence="1 2" key="2">
    <citation type="journal article" date="2011" name="ISME J.">
        <title>RNA-seq reveals cooperative metabolic interactions between two termite-gut spirochete species in co-culture.</title>
        <authorList>
            <person name="Rosenthal A.Z."/>
            <person name="Matson E.G."/>
            <person name="Eldar A."/>
            <person name="Leadbetter J.R."/>
        </authorList>
    </citation>
    <scope>NUCLEOTIDE SEQUENCE [LARGE SCALE GENOMIC DNA]</scope>
    <source>
        <strain evidence="2">ATCC BAA-888 / DSM 13862 / ZAS-9</strain>
    </source>
</reference>
<organism evidence="1 2">
    <name type="scientific">Leadbettera azotonutricia (strain ATCC BAA-888 / DSM 13862 / ZAS-9)</name>
    <name type="common">Treponema azotonutricium</name>
    <dbReference type="NCBI Taxonomy" id="545695"/>
    <lineage>
        <taxon>Bacteria</taxon>
        <taxon>Pseudomonadati</taxon>
        <taxon>Spirochaetota</taxon>
        <taxon>Spirochaetia</taxon>
        <taxon>Spirochaetales</taxon>
        <taxon>Breznakiellaceae</taxon>
        <taxon>Leadbettera</taxon>
    </lineage>
</organism>
<protein>
    <submittedName>
        <fullName evidence="1">Uncharacterized protein</fullName>
    </submittedName>
</protein>
<name>F5YBH8_LEAAZ</name>
<evidence type="ECO:0000313" key="2">
    <source>
        <dbReference type="Proteomes" id="UP000009222"/>
    </source>
</evidence>
<dbReference type="Proteomes" id="UP000009222">
    <property type="component" value="Chromosome"/>
</dbReference>
<dbReference type="KEGG" id="taz:TREAZ_0607"/>
<proteinExistence type="predicted"/>
<reference evidence="2" key="1">
    <citation type="submission" date="2009-12" db="EMBL/GenBank/DDBJ databases">
        <title>Complete sequence of Treponema azotonutricium strain ZAS-9.</title>
        <authorList>
            <person name="Tetu S.G."/>
            <person name="Matson E."/>
            <person name="Ren Q."/>
            <person name="Seshadri R."/>
            <person name="Elbourne L."/>
            <person name="Hassan K.A."/>
            <person name="Durkin A."/>
            <person name="Radune D."/>
            <person name="Mohamoud Y."/>
            <person name="Shay R."/>
            <person name="Jin S."/>
            <person name="Zhang X."/>
            <person name="Lucey K."/>
            <person name="Ballor N.R."/>
            <person name="Ottesen E."/>
            <person name="Rosenthal R."/>
            <person name="Allen A."/>
            <person name="Leadbetter J.R."/>
            <person name="Paulsen I.T."/>
        </authorList>
    </citation>
    <scope>NUCLEOTIDE SEQUENCE [LARGE SCALE GENOMIC DNA]</scope>
    <source>
        <strain evidence="2">ATCC BAA-888 / DSM 13862 / ZAS-9</strain>
    </source>
</reference>
<dbReference type="HOGENOM" id="CLU_2482348_0_0_12"/>
<keyword evidence="2" id="KW-1185">Reference proteome</keyword>
<dbReference type="AlphaFoldDB" id="F5YBH8"/>
<dbReference type="STRING" id="545695.TREAZ_0607"/>
<gene>
    <name evidence="1" type="ordered locus">TREAZ_0607</name>
</gene>
<sequence length="87" mass="10025">MDDYPKEYTLDYAEDLAWCASGVRAIARAMWWYGEYKNKDDPDYEEDVSALLAVIDLLTEPIERLLFSGMPVIDPKEKECTGGQNER</sequence>
<dbReference type="InParanoid" id="F5YBH8"/>